<evidence type="ECO:0000256" key="2">
    <source>
        <dbReference type="ARBA" id="ARBA00023125"/>
    </source>
</evidence>
<accession>A0ABP9C1B4</accession>
<dbReference type="SUPFAM" id="SSF55781">
    <property type="entry name" value="GAF domain-like"/>
    <property type="match status" value="1"/>
</dbReference>
<evidence type="ECO:0000256" key="3">
    <source>
        <dbReference type="ARBA" id="ARBA00023163"/>
    </source>
</evidence>
<dbReference type="EMBL" id="BAABKQ010000001">
    <property type="protein sequence ID" value="GAA4803530.1"/>
    <property type="molecule type" value="Genomic_DNA"/>
</dbReference>
<dbReference type="Proteomes" id="UP001500839">
    <property type="component" value="Unassembled WGS sequence"/>
</dbReference>
<dbReference type="PANTHER" id="PTHR30136">
    <property type="entry name" value="HELIX-TURN-HELIX TRANSCRIPTIONAL REGULATOR, ICLR FAMILY"/>
    <property type="match status" value="1"/>
</dbReference>
<keyword evidence="1" id="KW-0805">Transcription regulation</keyword>
<name>A0ABP9C1B4_9ACTN</name>
<comment type="caution">
    <text evidence="6">The sequence shown here is derived from an EMBL/GenBank/DDBJ whole genome shotgun (WGS) entry which is preliminary data.</text>
</comment>
<keyword evidence="3" id="KW-0804">Transcription</keyword>
<sequence length="265" mass="27670">MIERVTLIFDAFHSAGETLTLGGVALRAGLPYSTTHRILESLIRLEWVNQTPLGYALGRRGLRFRSAAADYSALRGTAAPHLHALHLKTGTPVFLTVLDGVDELVLDRVGSGRTSAPGFEVGARGALHSTVGGRAMLSVLVPEDVEELIAASQRGGRVDLPPSLPPLHRELHSVRRRGGLAVERAATVPGFGVGAGRVSTASAIVGLAAPVPGAQGAPAAVSLCARPTIPIREWCIPLLVQAARRISSEAAGHAPETRPSVRATA</sequence>
<dbReference type="InterPro" id="IPR005471">
    <property type="entry name" value="Tscrpt_reg_IclR_N"/>
</dbReference>
<protein>
    <submittedName>
        <fullName evidence="6">IclR family transcriptional regulator</fullName>
    </submittedName>
</protein>
<evidence type="ECO:0000313" key="7">
    <source>
        <dbReference type="Proteomes" id="UP001500839"/>
    </source>
</evidence>
<dbReference type="PANTHER" id="PTHR30136:SF35">
    <property type="entry name" value="HTH-TYPE TRANSCRIPTIONAL REGULATOR RV1719"/>
    <property type="match status" value="1"/>
</dbReference>
<evidence type="ECO:0000313" key="6">
    <source>
        <dbReference type="EMBL" id="GAA4803530.1"/>
    </source>
</evidence>
<keyword evidence="7" id="KW-1185">Reference proteome</keyword>
<dbReference type="Pfam" id="PF09339">
    <property type="entry name" value="HTH_IclR"/>
    <property type="match status" value="1"/>
</dbReference>
<dbReference type="InterPro" id="IPR036388">
    <property type="entry name" value="WH-like_DNA-bd_sf"/>
</dbReference>
<proteinExistence type="predicted"/>
<feature type="domain" description="IclR-ED" evidence="5">
    <location>
        <begin position="60"/>
        <end position="252"/>
    </location>
</feature>
<dbReference type="Pfam" id="PF01614">
    <property type="entry name" value="IclR_C"/>
    <property type="match status" value="1"/>
</dbReference>
<dbReference type="PROSITE" id="PS51078">
    <property type="entry name" value="ICLR_ED"/>
    <property type="match status" value="1"/>
</dbReference>
<dbReference type="InterPro" id="IPR050707">
    <property type="entry name" value="HTH_MetabolicPath_Reg"/>
</dbReference>
<gene>
    <name evidence="6" type="ORF">GCM10023353_02250</name>
</gene>
<evidence type="ECO:0000256" key="1">
    <source>
        <dbReference type="ARBA" id="ARBA00023015"/>
    </source>
</evidence>
<reference evidence="7" key="1">
    <citation type="journal article" date="2019" name="Int. J. Syst. Evol. Microbiol.">
        <title>The Global Catalogue of Microorganisms (GCM) 10K type strain sequencing project: providing services to taxonomists for standard genome sequencing and annotation.</title>
        <authorList>
            <consortium name="The Broad Institute Genomics Platform"/>
            <consortium name="The Broad Institute Genome Sequencing Center for Infectious Disease"/>
            <person name="Wu L."/>
            <person name="Ma J."/>
        </authorList>
    </citation>
    <scope>NUCLEOTIDE SEQUENCE [LARGE SCALE GENOMIC DNA]</scope>
    <source>
        <strain evidence="7">JCM 18542</strain>
    </source>
</reference>
<keyword evidence="2" id="KW-0238">DNA-binding</keyword>
<evidence type="ECO:0000259" key="4">
    <source>
        <dbReference type="PROSITE" id="PS51077"/>
    </source>
</evidence>
<dbReference type="InterPro" id="IPR029016">
    <property type="entry name" value="GAF-like_dom_sf"/>
</dbReference>
<dbReference type="SUPFAM" id="SSF46785">
    <property type="entry name" value="Winged helix' DNA-binding domain"/>
    <property type="match status" value="1"/>
</dbReference>
<dbReference type="SMART" id="SM00346">
    <property type="entry name" value="HTH_ICLR"/>
    <property type="match status" value="1"/>
</dbReference>
<dbReference type="InterPro" id="IPR036390">
    <property type="entry name" value="WH_DNA-bd_sf"/>
</dbReference>
<dbReference type="InterPro" id="IPR014757">
    <property type="entry name" value="Tscrpt_reg_IclR_C"/>
</dbReference>
<organism evidence="6 7">
    <name type="scientific">Tomitella cavernea</name>
    <dbReference type="NCBI Taxonomy" id="1387982"/>
    <lineage>
        <taxon>Bacteria</taxon>
        <taxon>Bacillati</taxon>
        <taxon>Actinomycetota</taxon>
        <taxon>Actinomycetes</taxon>
        <taxon>Mycobacteriales</taxon>
        <taxon>Tomitella</taxon>
    </lineage>
</organism>
<dbReference type="PROSITE" id="PS51077">
    <property type="entry name" value="HTH_ICLR"/>
    <property type="match status" value="1"/>
</dbReference>
<dbReference type="Gene3D" id="3.30.450.40">
    <property type="match status" value="1"/>
</dbReference>
<dbReference type="Gene3D" id="1.10.10.10">
    <property type="entry name" value="Winged helix-like DNA-binding domain superfamily/Winged helix DNA-binding domain"/>
    <property type="match status" value="1"/>
</dbReference>
<evidence type="ECO:0000259" key="5">
    <source>
        <dbReference type="PROSITE" id="PS51078"/>
    </source>
</evidence>
<feature type="domain" description="HTH iclR-type" evidence="4">
    <location>
        <begin position="1"/>
        <end position="59"/>
    </location>
</feature>